<accession>A0AAV7V162</accession>
<dbReference type="AlphaFoldDB" id="A0AAV7V162"/>
<dbReference type="Proteomes" id="UP001066276">
    <property type="component" value="Chromosome 2_2"/>
</dbReference>
<feature type="non-terminal residue" evidence="1">
    <location>
        <position position="66"/>
    </location>
</feature>
<reference evidence="1" key="1">
    <citation type="journal article" date="2022" name="bioRxiv">
        <title>Sequencing and chromosome-scale assembly of the giantPleurodeles waltlgenome.</title>
        <authorList>
            <person name="Brown T."/>
            <person name="Elewa A."/>
            <person name="Iarovenko S."/>
            <person name="Subramanian E."/>
            <person name="Araus A.J."/>
            <person name="Petzold A."/>
            <person name="Susuki M."/>
            <person name="Suzuki K.-i.T."/>
            <person name="Hayashi T."/>
            <person name="Toyoda A."/>
            <person name="Oliveira C."/>
            <person name="Osipova E."/>
            <person name="Leigh N.D."/>
            <person name="Simon A."/>
            <person name="Yun M.H."/>
        </authorList>
    </citation>
    <scope>NUCLEOTIDE SEQUENCE</scope>
    <source>
        <strain evidence="1">20211129_DDA</strain>
        <tissue evidence="1">Liver</tissue>
    </source>
</reference>
<organism evidence="1 2">
    <name type="scientific">Pleurodeles waltl</name>
    <name type="common">Iberian ribbed newt</name>
    <dbReference type="NCBI Taxonomy" id="8319"/>
    <lineage>
        <taxon>Eukaryota</taxon>
        <taxon>Metazoa</taxon>
        <taxon>Chordata</taxon>
        <taxon>Craniata</taxon>
        <taxon>Vertebrata</taxon>
        <taxon>Euteleostomi</taxon>
        <taxon>Amphibia</taxon>
        <taxon>Batrachia</taxon>
        <taxon>Caudata</taxon>
        <taxon>Salamandroidea</taxon>
        <taxon>Salamandridae</taxon>
        <taxon>Pleurodelinae</taxon>
        <taxon>Pleurodeles</taxon>
    </lineage>
</organism>
<sequence length="66" mass="7735">RSCSGSGDMEMSTPQNEDEVLPCQWVCSRLRNQWLTKRKRKNKSNCYTECGGKPHQKQHRMMSKMS</sequence>
<comment type="caution">
    <text evidence="1">The sequence shown here is derived from an EMBL/GenBank/DDBJ whole genome shotgun (WGS) entry which is preliminary data.</text>
</comment>
<evidence type="ECO:0000313" key="1">
    <source>
        <dbReference type="EMBL" id="KAJ1194923.1"/>
    </source>
</evidence>
<feature type="non-terminal residue" evidence="1">
    <location>
        <position position="1"/>
    </location>
</feature>
<evidence type="ECO:0000313" key="2">
    <source>
        <dbReference type="Proteomes" id="UP001066276"/>
    </source>
</evidence>
<gene>
    <name evidence="1" type="ORF">NDU88_004208</name>
</gene>
<keyword evidence="2" id="KW-1185">Reference proteome</keyword>
<name>A0AAV7V162_PLEWA</name>
<dbReference type="EMBL" id="JANPWB010000004">
    <property type="protein sequence ID" value="KAJ1194923.1"/>
    <property type="molecule type" value="Genomic_DNA"/>
</dbReference>
<proteinExistence type="predicted"/>
<protein>
    <submittedName>
        <fullName evidence="1">Uncharacterized protein</fullName>
    </submittedName>
</protein>